<evidence type="ECO:0000313" key="9">
    <source>
        <dbReference type="EMBL" id="QSX78120.1"/>
    </source>
</evidence>
<dbReference type="InterPro" id="IPR050090">
    <property type="entry name" value="Tyrosine_recombinase_XerCD"/>
</dbReference>
<evidence type="ECO:0000259" key="7">
    <source>
        <dbReference type="PROSITE" id="PS51898"/>
    </source>
</evidence>
<dbReference type="GO" id="GO:0006310">
    <property type="term" value="P:DNA recombination"/>
    <property type="evidence" value="ECO:0007669"/>
    <property type="project" value="UniProtKB-KW"/>
</dbReference>
<dbReference type="InterPro" id="IPR002104">
    <property type="entry name" value="Integrase_catalytic"/>
</dbReference>
<dbReference type="InterPro" id="IPR013762">
    <property type="entry name" value="Integrase-like_cat_sf"/>
</dbReference>
<keyword evidence="3 5" id="KW-0238">DNA-binding</keyword>
<dbReference type="PROSITE" id="PS51898">
    <property type="entry name" value="TYR_RECOMBINASE"/>
    <property type="match status" value="1"/>
</dbReference>
<organism evidence="9 10">
    <name type="scientific">Agrilutibacter solisilvae</name>
    <dbReference type="NCBI Taxonomy" id="2763317"/>
    <lineage>
        <taxon>Bacteria</taxon>
        <taxon>Pseudomonadati</taxon>
        <taxon>Pseudomonadota</taxon>
        <taxon>Gammaproteobacteria</taxon>
        <taxon>Lysobacterales</taxon>
        <taxon>Lysobacteraceae</taxon>
        <taxon>Agrilutibacter</taxon>
    </lineage>
</organism>
<dbReference type="GO" id="GO:0003677">
    <property type="term" value="F:DNA binding"/>
    <property type="evidence" value="ECO:0007669"/>
    <property type="project" value="UniProtKB-UniRule"/>
</dbReference>
<dbReference type="EMBL" id="CP071518">
    <property type="protein sequence ID" value="QSX78120.1"/>
    <property type="molecule type" value="Genomic_DNA"/>
</dbReference>
<feature type="region of interest" description="Disordered" evidence="6">
    <location>
        <begin position="455"/>
        <end position="474"/>
    </location>
</feature>
<name>A0A974Y0D6_9GAMM</name>
<dbReference type="InterPro" id="IPR046668">
    <property type="entry name" value="DUF6538"/>
</dbReference>
<dbReference type="Gene3D" id="1.10.443.10">
    <property type="entry name" value="Intergrase catalytic core"/>
    <property type="match status" value="1"/>
</dbReference>
<keyword evidence="4" id="KW-0233">DNA recombination</keyword>
<dbReference type="InterPro" id="IPR010998">
    <property type="entry name" value="Integrase_recombinase_N"/>
</dbReference>
<dbReference type="Pfam" id="PF00589">
    <property type="entry name" value="Phage_integrase"/>
    <property type="match status" value="1"/>
</dbReference>
<evidence type="ECO:0000256" key="1">
    <source>
        <dbReference type="ARBA" id="ARBA00008857"/>
    </source>
</evidence>
<sequence length="474" mass="51273">MQLAVPREHQVAVGAKVLVRSLGTRDKVEAGKRKHAVIADLHAQIAEAAGKRAQAANPEEAARALLDYAKEERAAVESGTRAEGEAEAAFEAAADNFLEGQAKALGLDPEGDPNLSPEATETVRRAYKAMRGRLEYTLERLIERHLEESAPSVTAQTLGDKRRHLGAYRDWFGGDREASEVSRKVAGSYVSDVIQRRTRKTAEGASVALSPTTRKKEVSDLRAFFEWLTTRGVIDANPFDRMSASIKESTRGKARGRRPWKPAELATVLRGIDTADPVWVLTVIAAHTGMRREEVAELAVSDVDGTVFQVKEGKTAAAVRRVPIHPTIQPLVKHLAKASPDGFLIPGLLRGGPDQKRAWYVGKRFGRAIRALGIDDPALDFHALRGTVITQLEGAGVPESTIQLIVGHKRQGMTLGVYSAGVPDKAKRDAIAHVSYGKSLDSFVAAHGATVRVKASARPRGRKGGLEQIESGQT</sequence>
<dbReference type="RefSeq" id="WP_200613349.1">
    <property type="nucleotide sequence ID" value="NZ_CP071518.1"/>
</dbReference>
<evidence type="ECO:0000313" key="10">
    <source>
        <dbReference type="Proteomes" id="UP000639274"/>
    </source>
</evidence>
<keyword evidence="2" id="KW-0229">DNA integration</keyword>
<keyword evidence="10" id="KW-1185">Reference proteome</keyword>
<dbReference type="GO" id="GO:0015074">
    <property type="term" value="P:DNA integration"/>
    <property type="evidence" value="ECO:0007669"/>
    <property type="project" value="UniProtKB-KW"/>
</dbReference>
<comment type="similarity">
    <text evidence="1">Belongs to the 'phage' integrase family.</text>
</comment>
<evidence type="ECO:0000256" key="2">
    <source>
        <dbReference type="ARBA" id="ARBA00022908"/>
    </source>
</evidence>
<dbReference type="PROSITE" id="PS51900">
    <property type="entry name" value="CB"/>
    <property type="match status" value="1"/>
</dbReference>
<dbReference type="AlphaFoldDB" id="A0A974Y0D6"/>
<evidence type="ECO:0000256" key="5">
    <source>
        <dbReference type="PROSITE-ProRule" id="PRU01248"/>
    </source>
</evidence>
<accession>A0A974Y0D6</accession>
<proteinExistence type="inferred from homology"/>
<dbReference type="SUPFAM" id="SSF56349">
    <property type="entry name" value="DNA breaking-rejoining enzymes"/>
    <property type="match status" value="1"/>
</dbReference>
<gene>
    <name evidence="9" type="ORF">I8J32_015695</name>
</gene>
<dbReference type="PANTHER" id="PTHR30349:SF41">
    <property type="entry name" value="INTEGRASE_RECOMBINASE PROTEIN MJ0367-RELATED"/>
    <property type="match status" value="1"/>
</dbReference>
<evidence type="ECO:0000259" key="8">
    <source>
        <dbReference type="PROSITE" id="PS51900"/>
    </source>
</evidence>
<reference evidence="9 10" key="1">
    <citation type="submission" date="2021-03" db="EMBL/GenBank/DDBJ databases">
        <title>Lysobacter sp. nov. isolated from soil of gangwondo yeongwol, south Korea.</title>
        <authorList>
            <person name="Kim K.R."/>
            <person name="Kim K.H."/>
            <person name="Jeon C.O."/>
        </authorList>
    </citation>
    <scope>NUCLEOTIDE SEQUENCE [LARGE SCALE GENOMIC DNA]</scope>
    <source>
        <strain evidence="9 10">R19</strain>
    </source>
</reference>
<dbReference type="PANTHER" id="PTHR30349">
    <property type="entry name" value="PHAGE INTEGRASE-RELATED"/>
    <property type="match status" value="1"/>
</dbReference>
<dbReference type="Pfam" id="PF20172">
    <property type="entry name" value="DUF6538"/>
    <property type="match status" value="1"/>
</dbReference>
<dbReference type="Proteomes" id="UP000639274">
    <property type="component" value="Chromosome"/>
</dbReference>
<evidence type="ECO:0000256" key="3">
    <source>
        <dbReference type="ARBA" id="ARBA00023125"/>
    </source>
</evidence>
<feature type="domain" description="Core-binding (CB)" evidence="8">
    <location>
        <begin position="136"/>
        <end position="229"/>
    </location>
</feature>
<dbReference type="InterPro" id="IPR011010">
    <property type="entry name" value="DNA_brk_join_enz"/>
</dbReference>
<protein>
    <submittedName>
        <fullName evidence="9">Tyrosine-type recombinase/integrase</fullName>
    </submittedName>
</protein>
<dbReference type="KEGG" id="lsf:I8J32_015695"/>
<evidence type="ECO:0000256" key="4">
    <source>
        <dbReference type="ARBA" id="ARBA00023172"/>
    </source>
</evidence>
<dbReference type="Gene3D" id="1.10.150.130">
    <property type="match status" value="1"/>
</dbReference>
<evidence type="ECO:0000256" key="6">
    <source>
        <dbReference type="SAM" id="MobiDB-lite"/>
    </source>
</evidence>
<dbReference type="InterPro" id="IPR044068">
    <property type="entry name" value="CB"/>
</dbReference>
<feature type="domain" description="Tyr recombinase" evidence="7">
    <location>
        <begin position="255"/>
        <end position="433"/>
    </location>
</feature>